<dbReference type="GO" id="GO:0016020">
    <property type="term" value="C:membrane"/>
    <property type="evidence" value="ECO:0007669"/>
    <property type="project" value="InterPro"/>
</dbReference>
<sequence length="543" mass="65055">MGSINNGKKQQQDVKFYGKQKSRSPNFDFHSTQKGCVRNNIHFHIENWETYEANSSQIKKFYEDLEYDHSFIQWIFPNFFNSMFNSDSYRLTIEERDKMIKDQNVMEFFVKNYKMFLKFLGIKWNINELVVENQQQFYKCLRINTHNQLRLKRVLASLSVLGQREEALKLLKLIHKEDNQLYGTEYYLYDHLMDEKQIENKENEVNQEKQLGNQQEEVNKTQKDNQKVNLSEQHKNDQIQEEKEFHSTEELQQKIESNQRGNEPNSTNKNNQNEILKQSVQQSQIEQDQKVDVELSQTNQIQQAYFLQSQTKQKHDQIQEEKEILNSDELQQKMESNQRGNEPNSTNKNTQNEILKQSVQQSQIEQIQKADIEQSQTDQIQLSHLKQSQTEQKHDQIQIKKEIPSFDKLQLKIESKQDEIKQKKNNIQTEDGFEEIKLKLTENNKTVQSKTKDLETTNKKQETANPQVFEQKNNSNQNYYNFSYDKYQRNTKRPQFVKSQYEKFEDKFEFNEIKNNYVQGDLLNENWVQVDLLSKQQIVTQKQ</sequence>
<dbReference type="EMBL" id="CAJJDO010000163">
    <property type="protein sequence ID" value="CAD8211453.1"/>
    <property type="molecule type" value="Genomic_DNA"/>
</dbReference>
<evidence type="ECO:0000259" key="2">
    <source>
        <dbReference type="Pfam" id="PF04664"/>
    </source>
</evidence>
<feature type="region of interest" description="Disordered" evidence="1">
    <location>
        <begin position="210"/>
        <end position="271"/>
    </location>
</feature>
<feature type="compositionally biased region" description="Basic and acidic residues" evidence="1">
    <location>
        <begin position="217"/>
        <end position="253"/>
    </location>
</feature>
<dbReference type="GO" id="GO:0140625">
    <property type="term" value="F:opioid growth factor receptor activity"/>
    <property type="evidence" value="ECO:0007669"/>
    <property type="project" value="InterPro"/>
</dbReference>
<dbReference type="OrthoDB" id="283927at2759"/>
<comment type="caution">
    <text evidence="3">The sequence shown here is derived from an EMBL/GenBank/DDBJ whole genome shotgun (WGS) entry which is preliminary data.</text>
</comment>
<dbReference type="Pfam" id="PF04664">
    <property type="entry name" value="OGFr_N"/>
    <property type="match status" value="1"/>
</dbReference>
<feature type="domain" description="Opioid growth factor receptor (OGFr) conserved" evidence="2">
    <location>
        <begin position="39"/>
        <end position="177"/>
    </location>
</feature>
<reference evidence="3" key="1">
    <citation type="submission" date="2021-01" db="EMBL/GenBank/DDBJ databases">
        <authorList>
            <consortium name="Genoscope - CEA"/>
            <person name="William W."/>
        </authorList>
    </citation>
    <scope>NUCLEOTIDE SEQUENCE</scope>
</reference>
<evidence type="ECO:0000313" key="4">
    <source>
        <dbReference type="Proteomes" id="UP000689195"/>
    </source>
</evidence>
<feature type="compositionally biased region" description="Polar residues" evidence="1">
    <location>
        <begin position="254"/>
        <end position="271"/>
    </location>
</feature>
<evidence type="ECO:0000256" key="1">
    <source>
        <dbReference type="SAM" id="MobiDB-lite"/>
    </source>
</evidence>
<keyword evidence="4" id="KW-1185">Reference proteome</keyword>
<accession>A0A8S1YDJ2</accession>
<proteinExistence type="predicted"/>
<gene>
    <name evidence="3" type="ORF">PPENT_87.1.T1630091</name>
</gene>
<organism evidence="3 4">
    <name type="scientific">Paramecium pentaurelia</name>
    <dbReference type="NCBI Taxonomy" id="43138"/>
    <lineage>
        <taxon>Eukaryota</taxon>
        <taxon>Sar</taxon>
        <taxon>Alveolata</taxon>
        <taxon>Ciliophora</taxon>
        <taxon>Intramacronucleata</taxon>
        <taxon>Oligohymenophorea</taxon>
        <taxon>Peniculida</taxon>
        <taxon>Parameciidae</taxon>
        <taxon>Paramecium</taxon>
    </lineage>
</organism>
<dbReference type="Proteomes" id="UP000689195">
    <property type="component" value="Unassembled WGS sequence"/>
</dbReference>
<dbReference type="AlphaFoldDB" id="A0A8S1YDJ2"/>
<protein>
    <recommendedName>
        <fullName evidence="2">Opioid growth factor receptor (OGFr) conserved domain-containing protein</fullName>
    </recommendedName>
</protein>
<name>A0A8S1YDJ2_9CILI</name>
<dbReference type="InterPro" id="IPR006757">
    <property type="entry name" value="OGF_rcpt"/>
</dbReference>
<evidence type="ECO:0000313" key="3">
    <source>
        <dbReference type="EMBL" id="CAD8211453.1"/>
    </source>
</evidence>